<evidence type="ECO:0000313" key="2">
    <source>
        <dbReference type="WBParaSite" id="Hba_04963"/>
    </source>
</evidence>
<reference evidence="2" key="1">
    <citation type="submission" date="2016-11" db="UniProtKB">
        <authorList>
            <consortium name="WormBaseParasite"/>
        </authorList>
    </citation>
    <scope>IDENTIFICATION</scope>
</reference>
<dbReference type="Pfam" id="PF03054">
    <property type="entry name" value="tRNA_Me_trans"/>
    <property type="match status" value="1"/>
</dbReference>
<sequence length="83" mass="9566">MRTLRVAVGMSGGVDSAVSAWLLRKRGFDVVGVHMNNWDHMEEGTSQCSRTRDEADARYICDKLQIPFETVNFVHEYWNEVFV</sequence>
<name>A0A1I7WJ19_HETBA</name>
<dbReference type="GO" id="GO:0005739">
    <property type="term" value="C:mitochondrion"/>
    <property type="evidence" value="ECO:0007669"/>
    <property type="project" value="TreeGrafter"/>
</dbReference>
<dbReference type="WBParaSite" id="Hba_04963">
    <property type="protein sequence ID" value="Hba_04963"/>
    <property type="gene ID" value="Hba_04963"/>
</dbReference>
<dbReference type="PANTHER" id="PTHR11933:SF5">
    <property type="entry name" value="MITOCHONDRIAL TRNA-SPECIFIC 2-THIOURIDYLASE 1"/>
    <property type="match status" value="1"/>
</dbReference>
<accession>A0A1I7WJ19</accession>
<dbReference type="PANTHER" id="PTHR11933">
    <property type="entry name" value="TRNA 5-METHYLAMINOMETHYL-2-THIOURIDYLATE -METHYLTRANSFERASE"/>
    <property type="match status" value="1"/>
</dbReference>
<keyword evidence="1" id="KW-1185">Reference proteome</keyword>
<dbReference type="GO" id="GO:0002143">
    <property type="term" value="P:tRNA wobble position uridine thiolation"/>
    <property type="evidence" value="ECO:0007669"/>
    <property type="project" value="TreeGrafter"/>
</dbReference>
<dbReference type="Proteomes" id="UP000095283">
    <property type="component" value="Unplaced"/>
</dbReference>
<organism evidence="1 2">
    <name type="scientific">Heterorhabditis bacteriophora</name>
    <name type="common">Entomopathogenic nematode worm</name>
    <dbReference type="NCBI Taxonomy" id="37862"/>
    <lineage>
        <taxon>Eukaryota</taxon>
        <taxon>Metazoa</taxon>
        <taxon>Ecdysozoa</taxon>
        <taxon>Nematoda</taxon>
        <taxon>Chromadorea</taxon>
        <taxon>Rhabditida</taxon>
        <taxon>Rhabditina</taxon>
        <taxon>Rhabditomorpha</taxon>
        <taxon>Strongyloidea</taxon>
        <taxon>Heterorhabditidae</taxon>
        <taxon>Heterorhabditis</taxon>
    </lineage>
</organism>
<dbReference type="AlphaFoldDB" id="A0A1I7WJ19"/>
<dbReference type="Gene3D" id="3.40.50.620">
    <property type="entry name" value="HUPs"/>
    <property type="match status" value="1"/>
</dbReference>
<protein>
    <submittedName>
        <fullName evidence="2">tRNA 2-thiouridine(34) synthase MnmA</fullName>
    </submittedName>
</protein>
<proteinExistence type="predicted"/>
<dbReference type="SUPFAM" id="SSF52402">
    <property type="entry name" value="Adenine nucleotide alpha hydrolases-like"/>
    <property type="match status" value="1"/>
</dbReference>
<dbReference type="InterPro" id="IPR014729">
    <property type="entry name" value="Rossmann-like_a/b/a_fold"/>
</dbReference>
<evidence type="ECO:0000313" key="1">
    <source>
        <dbReference type="Proteomes" id="UP000095283"/>
    </source>
</evidence>